<keyword evidence="2" id="KW-1003">Cell membrane</keyword>
<evidence type="ECO:0000313" key="9">
    <source>
        <dbReference type="Proteomes" id="UP000002881"/>
    </source>
</evidence>
<feature type="transmembrane region" description="Helical" evidence="6">
    <location>
        <begin position="190"/>
        <end position="212"/>
    </location>
</feature>
<feature type="transmembrane region" description="Helical" evidence="6">
    <location>
        <begin position="224"/>
        <end position="245"/>
    </location>
</feature>
<dbReference type="PANTHER" id="PTHR30294">
    <property type="entry name" value="MEMBRANE COMPONENT OF ABC TRANSPORTER YHHJ-RELATED"/>
    <property type="match status" value="1"/>
</dbReference>
<evidence type="ECO:0000256" key="5">
    <source>
        <dbReference type="ARBA" id="ARBA00023136"/>
    </source>
</evidence>
<sequence length="336" mass="37912">MRMKRILSVFRIDTINGVRDKMVIYILVAPIIFSFFFRIIAPDFQSLSLSFVSLKDQKATLEALEKFGSVEPVSSEAEMKERVGRSDDSVAIYKKDESFNLFLQGNESEEIEEIAKIILTGLQSDTTRYIDFKESDQGRFVAPVTVFGFTFVVIISFVLGGMVIGFNIIEEKESGAMRALMVTPIKKSELILGRSILGIIIPLIHSFLAVLILDLPTMDYLKLIIVTISSSIIGIVVGFLIGVISSSQMSGIANMKISGWLLLMPVILGFILPERLHFIFFWSPTYWSFVVLKDIVNRSINWSSFTIQILWICLTTAILFLLMMSRIKKGLQTYLN</sequence>
<dbReference type="InterPro" id="IPR013525">
    <property type="entry name" value="ABC2_TM"/>
</dbReference>
<comment type="subcellular location">
    <subcellularLocation>
        <location evidence="1">Cell membrane</location>
        <topology evidence="1">Multi-pass membrane protein</topology>
    </subcellularLocation>
</comment>
<organism evidence="8 9">
    <name type="scientific">Mesotoga prima MesG1.Ag.4.2</name>
    <dbReference type="NCBI Taxonomy" id="660470"/>
    <lineage>
        <taxon>Bacteria</taxon>
        <taxon>Thermotogati</taxon>
        <taxon>Thermotogota</taxon>
        <taxon>Thermotogae</taxon>
        <taxon>Kosmotogales</taxon>
        <taxon>Kosmotogaceae</taxon>
        <taxon>Mesotoga</taxon>
    </lineage>
</organism>
<dbReference type="PANTHER" id="PTHR30294:SF29">
    <property type="entry name" value="MULTIDRUG ABC TRANSPORTER PERMEASE YBHS-RELATED"/>
    <property type="match status" value="1"/>
</dbReference>
<dbReference type="GO" id="GO:0140359">
    <property type="term" value="F:ABC-type transporter activity"/>
    <property type="evidence" value="ECO:0007669"/>
    <property type="project" value="InterPro"/>
</dbReference>
<keyword evidence="9" id="KW-1185">Reference proteome</keyword>
<dbReference type="HOGENOM" id="CLU_066869_0_0_0"/>
<dbReference type="EMBL" id="CP003532">
    <property type="protein sequence ID" value="AFK07726.1"/>
    <property type="molecule type" value="Genomic_DNA"/>
</dbReference>
<evidence type="ECO:0000256" key="6">
    <source>
        <dbReference type="SAM" id="Phobius"/>
    </source>
</evidence>
<dbReference type="AlphaFoldDB" id="I2F723"/>
<evidence type="ECO:0000256" key="4">
    <source>
        <dbReference type="ARBA" id="ARBA00022989"/>
    </source>
</evidence>
<evidence type="ECO:0000313" key="8">
    <source>
        <dbReference type="EMBL" id="AFK07726.1"/>
    </source>
</evidence>
<dbReference type="Pfam" id="PF12698">
    <property type="entry name" value="ABC2_membrane_3"/>
    <property type="match status" value="1"/>
</dbReference>
<feature type="transmembrane region" description="Helical" evidence="6">
    <location>
        <begin position="257"/>
        <end position="282"/>
    </location>
</feature>
<feature type="transmembrane region" description="Helical" evidence="6">
    <location>
        <begin position="146"/>
        <end position="169"/>
    </location>
</feature>
<dbReference type="KEGG" id="mpg:Theba_2092"/>
<evidence type="ECO:0000256" key="3">
    <source>
        <dbReference type="ARBA" id="ARBA00022692"/>
    </source>
</evidence>
<keyword evidence="4 6" id="KW-1133">Transmembrane helix</keyword>
<dbReference type="InterPro" id="IPR051449">
    <property type="entry name" value="ABC-2_transporter_component"/>
</dbReference>
<dbReference type="GeneID" id="87107832"/>
<evidence type="ECO:0000256" key="1">
    <source>
        <dbReference type="ARBA" id="ARBA00004651"/>
    </source>
</evidence>
<evidence type="ECO:0000259" key="7">
    <source>
        <dbReference type="Pfam" id="PF12698"/>
    </source>
</evidence>
<keyword evidence="5 6" id="KW-0472">Membrane</keyword>
<dbReference type="GO" id="GO:0005886">
    <property type="term" value="C:plasma membrane"/>
    <property type="evidence" value="ECO:0007669"/>
    <property type="project" value="UniProtKB-SubCell"/>
</dbReference>
<dbReference type="eggNOG" id="COG1668">
    <property type="taxonomic scope" value="Bacteria"/>
</dbReference>
<reference evidence="8 9" key="1">
    <citation type="journal article" date="2012" name="Genome Biol. Evol.">
        <title>Genome Sequence of the Mesophilic Thermotogales Bacterium Mesotoga prima MesG1.Ag.4.2 Reveals the Largest Thermotogales Genome To Date.</title>
        <authorList>
            <person name="Zhaxybayeva O."/>
            <person name="Swithers K.S."/>
            <person name="Foght J."/>
            <person name="Green A.G."/>
            <person name="Bruce D."/>
            <person name="Detter C."/>
            <person name="Han S."/>
            <person name="Teshima H."/>
            <person name="Han J."/>
            <person name="Woyke T."/>
            <person name="Pitluck S."/>
            <person name="Nolan M."/>
            <person name="Ivanova N."/>
            <person name="Pati A."/>
            <person name="Land M.L."/>
            <person name="Dlutek M."/>
            <person name="Doolittle W.F."/>
            <person name="Noll K.M."/>
            <person name="Nesbo C.L."/>
        </authorList>
    </citation>
    <scope>NUCLEOTIDE SEQUENCE [LARGE SCALE GENOMIC DNA]</scope>
    <source>
        <strain evidence="9">mesG1.Ag.4.2</strain>
    </source>
</reference>
<gene>
    <name evidence="8" type="ORF">Theba_2092</name>
</gene>
<dbReference type="RefSeq" id="WP_014731503.1">
    <property type="nucleotide sequence ID" value="NC_017934.1"/>
</dbReference>
<evidence type="ECO:0000256" key="2">
    <source>
        <dbReference type="ARBA" id="ARBA00022475"/>
    </source>
</evidence>
<accession>I2F723</accession>
<feature type="domain" description="ABC-2 type transporter transmembrane" evidence="7">
    <location>
        <begin position="23"/>
        <end position="322"/>
    </location>
</feature>
<feature type="transmembrane region" description="Helical" evidence="6">
    <location>
        <begin position="21"/>
        <end position="41"/>
    </location>
</feature>
<name>I2F723_9BACT</name>
<dbReference type="Proteomes" id="UP000002881">
    <property type="component" value="Chromosome"/>
</dbReference>
<protein>
    <recommendedName>
        <fullName evidence="7">ABC-2 type transporter transmembrane domain-containing protein</fullName>
    </recommendedName>
</protein>
<dbReference type="STRING" id="660470.Theba_2092"/>
<proteinExistence type="predicted"/>
<feature type="transmembrane region" description="Helical" evidence="6">
    <location>
        <begin position="302"/>
        <end position="322"/>
    </location>
</feature>
<keyword evidence="3 6" id="KW-0812">Transmembrane</keyword>